<gene>
    <name evidence="5" type="ORF">SH580_15565</name>
</gene>
<dbReference type="SUPFAM" id="SSF160246">
    <property type="entry name" value="EspE N-terminal domain-like"/>
    <property type="match status" value="1"/>
</dbReference>
<dbReference type="Gene3D" id="3.30.450.90">
    <property type="match status" value="1"/>
</dbReference>
<evidence type="ECO:0000259" key="4">
    <source>
        <dbReference type="PROSITE" id="PS00662"/>
    </source>
</evidence>
<proteinExistence type="inferred from homology"/>
<sequence>MFEDHNDTIYEIIKGADLLDPAQLDELNESHLHTGKSLADAVIDAGVVERGQILSAVADYLGYDYLATPPHEVPDEIASTVRASVARMYAVVPYQVDDISVSLLAKDPFNPSIIDDLTFTLNKDITIVVCDPEHIDSLLVATYGEEDSSIDDILGDLGDSFTEAQEELSEGDLADMANQTPIIRFVNLVLQQAIKDKASDVHFEPFEDQFRIRYRIDGALYEMAPPPRNLAVPVTSRIKVLSNMNISETRIPQDGRIKMTIAGRPVDLRVSTLPTQFGESVVLRVLDKSVVNLDLESLSLPDDILQTIRDLVDRPNGIFIVTGPTGSGKTTTLYSALREVNNVETKILTAEDPVEYEIDGIMQVAVNHQVGLDFSRALRAFLRQDPDKIMVGEIRDLETAQIAVQASLTGHVVLSTLHTNDAPGAVTRLIDMGLEPFLISASLEAILAQRLVRRICRTCRTAYEPGQDLIEMLDVDPLEIADKDFYYGDGCPECSNTGYRGRIGLFEMIVVSDSIRELINNRAPTLTIKQKALEQGMRSLRDDGLRAIFDGNSTIEEVLKYT</sequence>
<organism evidence="5 6">
    <name type="scientific">Coraliomargarita algicola</name>
    <dbReference type="NCBI Taxonomy" id="3092156"/>
    <lineage>
        <taxon>Bacteria</taxon>
        <taxon>Pseudomonadati</taxon>
        <taxon>Verrucomicrobiota</taxon>
        <taxon>Opitutia</taxon>
        <taxon>Puniceicoccales</taxon>
        <taxon>Coraliomargaritaceae</taxon>
        <taxon>Coraliomargarita</taxon>
    </lineage>
</organism>
<dbReference type="Gene3D" id="3.30.300.160">
    <property type="entry name" value="Type II secretion system, protein E, N-terminal domain"/>
    <property type="match status" value="1"/>
</dbReference>
<dbReference type="Pfam" id="PF00437">
    <property type="entry name" value="T2SSE"/>
    <property type="match status" value="1"/>
</dbReference>
<dbReference type="PROSITE" id="PS00662">
    <property type="entry name" value="T2SP_E"/>
    <property type="match status" value="1"/>
</dbReference>
<dbReference type="EMBL" id="CP138858">
    <property type="protein sequence ID" value="WPJ94847.1"/>
    <property type="molecule type" value="Genomic_DNA"/>
</dbReference>
<feature type="domain" description="Bacterial type II secretion system protein E" evidence="4">
    <location>
        <begin position="382"/>
        <end position="396"/>
    </location>
</feature>
<dbReference type="Proteomes" id="UP001324993">
    <property type="component" value="Chromosome"/>
</dbReference>
<protein>
    <submittedName>
        <fullName evidence="5">GspE/PulE family protein</fullName>
    </submittedName>
</protein>
<dbReference type="PANTHER" id="PTHR30258:SF1">
    <property type="entry name" value="PROTEIN TRANSPORT PROTEIN HOFB HOMOLOG"/>
    <property type="match status" value="1"/>
</dbReference>
<dbReference type="InterPro" id="IPR037257">
    <property type="entry name" value="T2SS_E_N_sf"/>
</dbReference>
<comment type="similarity">
    <text evidence="1">Belongs to the GSP E family.</text>
</comment>
<evidence type="ECO:0000256" key="3">
    <source>
        <dbReference type="ARBA" id="ARBA00022840"/>
    </source>
</evidence>
<dbReference type="SUPFAM" id="SSF52540">
    <property type="entry name" value="P-loop containing nucleoside triphosphate hydrolases"/>
    <property type="match status" value="1"/>
</dbReference>
<keyword evidence="6" id="KW-1185">Reference proteome</keyword>
<evidence type="ECO:0000313" key="5">
    <source>
        <dbReference type="EMBL" id="WPJ94847.1"/>
    </source>
</evidence>
<name>A0ABZ0RFP5_9BACT</name>
<keyword evidence="2" id="KW-0547">Nucleotide-binding</keyword>
<dbReference type="InterPro" id="IPR007831">
    <property type="entry name" value="T2SS_GspE_N"/>
</dbReference>
<accession>A0ABZ0RFP5</accession>
<dbReference type="Gene3D" id="3.40.50.300">
    <property type="entry name" value="P-loop containing nucleotide triphosphate hydrolases"/>
    <property type="match status" value="1"/>
</dbReference>
<dbReference type="Pfam" id="PF05157">
    <property type="entry name" value="MshEN"/>
    <property type="match status" value="1"/>
</dbReference>
<dbReference type="PANTHER" id="PTHR30258">
    <property type="entry name" value="TYPE II SECRETION SYSTEM PROTEIN GSPE-RELATED"/>
    <property type="match status" value="1"/>
</dbReference>
<dbReference type="CDD" id="cd01129">
    <property type="entry name" value="PulE-GspE-like"/>
    <property type="match status" value="1"/>
</dbReference>
<dbReference type="InterPro" id="IPR001482">
    <property type="entry name" value="T2SS/T4SS_dom"/>
</dbReference>
<reference evidence="5 6" key="1">
    <citation type="submission" date="2023-11" db="EMBL/GenBank/DDBJ databases">
        <title>Coraliomargarita sp. nov., isolated from marine algae.</title>
        <authorList>
            <person name="Lee J.K."/>
            <person name="Baek J.H."/>
            <person name="Kim J.M."/>
            <person name="Choi D.G."/>
            <person name="Jeon C.O."/>
        </authorList>
    </citation>
    <scope>NUCLEOTIDE SEQUENCE [LARGE SCALE GENOMIC DNA]</scope>
    <source>
        <strain evidence="5 6">J2-16</strain>
    </source>
</reference>
<evidence type="ECO:0000313" key="6">
    <source>
        <dbReference type="Proteomes" id="UP001324993"/>
    </source>
</evidence>
<keyword evidence="3" id="KW-0067">ATP-binding</keyword>
<dbReference type="InterPro" id="IPR027417">
    <property type="entry name" value="P-loop_NTPase"/>
</dbReference>
<evidence type="ECO:0000256" key="2">
    <source>
        <dbReference type="ARBA" id="ARBA00022741"/>
    </source>
</evidence>
<dbReference type="RefSeq" id="WP_319831757.1">
    <property type="nucleotide sequence ID" value="NZ_CP138858.1"/>
</dbReference>
<evidence type="ECO:0000256" key="1">
    <source>
        <dbReference type="ARBA" id="ARBA00006611"/>
    </source>
</evidence>